<feature type="domain" description="C2H2-type" evidence="8">
    <location>
        <begin position="416"/>
        <end position="440"/>
    </location>
</feature>
<comment type="subcellular location">
    <subcellularLocation>
        <location evidence="1">Nucleus</location>
    </subcellularLocation>
</comment>
<dbReference type="GO" id="GO:0000978">
    <property type="term" value="F:RNA polymerase II cis-regulatory region sequence-specific DNA binding"/>
    <property type="evidence" value="ECO:0007669"/>
    <property type="project" value="TreeGrafter"/>
</dbReference>
<evidence type="ECO:0000256" key="7">
    <source>
        <dbReference type="PROSITE-ProRule" id="PRU00042"/>
    </source>
</evidence>
<dbReference type="PROSITE" id="PS00028">
    <property type="entry name" value="ZINC_FINGER_C2H2_1"/>
    <property type="match status" value="4"/>
</dbReference>
<evidence type="ECO:0000259" key="8">
    <source>
        <dbReference type="PROSITE" id="PS50157"/>
    </source>
</evidence>
<dbReference type="PROSITE" id="PS50157">
    <property type="entry name" value="ZINC_FINGER_C2H2_2"/>
    <property type="match status" value="3"/>
</dbReference>
<evidence type="ECO:0000256" key="3">
    <source>
        <dbReference type="ARBA" id="ARBA00022737"/>
    </source>
</evidence>
<dbReference type="GO" id="GO:0001228">
    <property type="term" value="F:DNA-binding transcription activator activity, RNA polymerase II-specific"/>
    <property type="evidence" value="ECO:0007669"/>
    <property type="project" value="TreeGrafter"/>
</dbReference>
<dbReference type="InterPro" id="IPR013087">
    <property type="entry name" value="Znf_C2H2_type"/>
</dbReference>
<feature type="domain" description="C2H2-type" evidence="8">
    <location>
        <begin position="444"/>
        <end position="465"/>
    </location>
</feature>
<evidence type="ECO:0000256" key="1">
    <source>
        <dbReference type="ARBA" id="ARBA00004123"/>
    </source>
</evidence>
<reference evidence="9 10" key="1">
    <citation type="journal article" date="2019" name="Sci. Rep.">
        <title>Orb-weaving spider Araneus ventricosus genome elucidates the spidroin gene catalogue.</title>
        <authorList>
            <person name="Kono N."/>
            <person name="Nakamura H."/>
            <person name="Ohtoshi R."/>
            <person name="Moran D.A.P."/>
            <person name="Shinohara A."/>
            <person name="Yoshida Y."/>
            <person name="Fujiwara M."/>
            <person name="Mori M."/>
            <person name="Tomita M."/>
            <person name="Arakawa K."/>
        </authorList>
    </citation>
    <scope>NUCLEOTIDE SEQUENCE [LARGE SCALE GENOMIC DNA]</scope>
</reference>
<dbReference type="OrthoDB" id="8069632at2759"/>
<dbReference type="PANTHER" id="PTHR24376">
    <property type="entry name" value="ZINC FINGER PROTEIN"/>
    <property type="match status" value="1"/>
</dbReference>
<dbReference type="PANTHER" id="PTHR24376:SF235">
    <property type="entry name" value="C2H2-TYPE DOMAIN-CONTAINING PROTEIN"/>
    <property type="match status" value="1"/>
</dbReference>
<evidence type="ECO:0000256" key="5">
    <source>
        <dbReference type="ARBA" id="ARBA00022833"/>
    </source>
</evidence>
<dbReference type="SMART" id="SM00355">
    <property type="entry name" value="ZnF_C2H2"/>
    <property type="match status" value="7"/>
</dbReference>
<sequence>MSSGSHGHPVPYDAVVVSPVHTRNRKRNVTNNRMTTENNQAHKRSRPEICVKSGKDLLTDSEQDDMNYDKALEINATSRIVFDNTYLAGTDHEIQTIKESPSHNQEMQFLSNLGKKTPFTIGQNIASNISIFEIAQNDNALRRISDSVASKSESVRSVNDILALAGPSGFHRNENTSNMFGETSQSRYPPEMPSIKLRKGKALICRVCKAEISEHETAHGENNLYECCVCIYHTRKQANLQMHSYSHRPKKFCNICEKEHTEGDSHDGEHTCNACDRRFQCRTQLDEHSIDHKDYFSTHCWGCSRNIDDHFIKEEGLYVCCVCGHNTNNTHNMQMHNQIHLPKFFCKICREEYPIKEKRLHDSEYACIVCEKKFQCKTLLGDHSIEHENYFHTYCRVCNMEILYDHKIESEEKPFFKCCQCLKTFKNKGDLQKHLYTHTGVGLFKCDACGRRFARKGILETHSRTCKALPYECEICEARFPSCDFLDAHHLVKHRQT</sequence>
<feature type="domain" description="C2H2-type" evidence="8">
    <location>
        <begin position="270"/>
        <end position="292"/>
    </location>
</feature>
<dbReference type="AlphaFoldDB" id="A0A4Y2VCY8"/>
<protein>
    <submittedName>
        <fullName evidence="9">Zinc finger protein 235</fullName>
    </submittedName>
</protein>
<proteinExistence type="predicted"/>
<dbReference type="GO" id="GO:0005634">
    <property type="term" value="C:nucleus"/>
    <property type="evidence" value="ECO:0007669"/>
    <property type="project" value="UniProtKB-SubCell"/>
</dbReference>
<accession>A0A4Y2VCY8</accession>
<evidence type="ECO:0000313" key="10">
    <source>
        <dbReference type="Proteomes" id="UP000499080"/>
    </source>
</evidence>
<keyword evidence="5" id="KW-0862">Zinc</keyword>
<organism evidence="9 10">
    <name type="scientific">Araneus ventricosus</name>
    <name type="common">Orbweaver spider</name>
    <name type="synonym">Epeira ventricosa</name>
    <dbReference type="NCBI Taxonomy" id="182803"/>
    <lineage>
        <taxon>Eukaryota</taxon>
        <taxon>Metazoa</taxon>
        <taxon>Ecdysozoa</taxon>
        <taxon>Arthropoda</taxon>
        <taxon>Chelicerata</taxon>
        <taxon>Arachnida</taxon>
        <taxon>Araneae</taxon>
        <taxon>Araneomorphae</taxon>
        <taxon>Entelegynae</taxon>
        <taxon>Araneoidea</taxon>
        <taxon>Araneidae</taxon>
        <taxon>Araneus</taxon>
    </lineage>
</organism>
<dbReference type="Gene3D" id="3.30.160.60">
    <property type="entry name" value="Classic Zinc Finger"/>
    <property type="match status" value="2"/>
</dbReference>
<keyword evidence="4 7" id="KW-0863">Zinc-finger</keyword>
<dbReference type="SUPFAM" id="SSF57667">
    <property type="entry name" value="beta-beta-alpha zinc fingers"/>
    <property type="match status" value="1"/>
</dbReference>
<name>A0A4Y2VCY8_ARAVE</name>
<keyword evidence="3" id="KW-0677">Repeat</keyword>
<dbReference type="InterPro" id="IPR036236">
    <property type="entry name" value="Znf_C2H2_sf"/>
</dbReference>
<gene>
    <name evidence="9" type="primary">Znf235_8</name>
    <name evidence="9" type="ORF">AVEN_261222_1</name>
</gene>
<dbReference type="Proteomes" id="UP000499080">
    <property type="component" value="Unassembled WGS sequence"/>
</dbReference>
<dbReference type="GO" id="GO:0008270">
    <property type="term" value="F:zinc ion binding"/>
    <property type="evidence" value="ECO:0007669"/>
    <property type="project" value="UniProtKB-KW"/>
</dbReference>
<keyword evidence="2" id="KW-0479">Metal-binding</keyword>
<dbReference type="EMBL" id="BGPR01044761">
    <property type="protein sequence ID" value="GBO21597.1"/>
    <property type="molecule type" value="Genomic_DNA"/>
</dbReference>
<evidence type="ECO:0000313" key="9">
    <source>
        <dbReference type="EMBL" id="GBO21597.1"/>
    </source>
</evidence>
<keyword evidence="10" id="KW-1185">Reference proteome</keyword>
<evidence type="ECO:0000256" key="6">
    <source>
        <dbReference type="ARBA" id="ARBA00023242"/>
    </source>
</evidence>
<keyword evidence="6" id="KW-0539">Nucleus</keyword>
<evidence type="ECO:0000256" key="4">
    <source>
        <dbReference type="ARBA" id="ARBA00022771"/>
    </source>
</evidence>
<evidence type="ECO:0000256" key="2">
    <source>
        <dbReference type="ARBA" id="ARBA00022723"/>
    </source>
</evidence>
<comment type="caution">
    <text evidence="9">The sequence shown here is derived from an EMBL/GenBank/DDBJ whole genome shotgun (WGS) entry which is preliminary data.</text>
</comment>